<dbReference type="AlphaFoldDB" id="A0A0E0J966"/>
<feature type="transmembrane region" description="Helical" evidence="1">
    <location>
        <begin position="30"/>
        <end position="49"/>
    </location>
</feature>
<evidence type="ECO:0000313" key="3">
    <source>
        <dbReference type="Proteomes" id="UP000006591"/>
    </source>
</evidence>
<keyword evidence="1" id="KW-1133">Transmembrane helix</keyword>
<accession>A0A0E0J966</accession>
<dbReference type="InterPro" id="IPR053240">
    <property type="entry name" value="VTT_domain"/>
</dbReference>
<dbReference type="OMA" id="NRWFCLG"/>
<sequence length="125" mass="13712">MTSNGDDQFCFWVFIPPNPSQHQPYTKRQMLIGISACQLMFTMVLNRWFCLGDRSTARIADQQEKEEEEEAEDKEDGGAGAITGMILAGALLVGVVGGFGAAGYVYKDQINTFLTQFSGFIDGNS</sequence>
<dbReference type="eggNOG" id="KOG3140">
    <property type="taxonomic scope" value="Eukaryota"/>
</dbReference>
<dbReference type="Gramene" id="ONIVA12G08910.1">
    <property type="protein sequence ID" value="ONIVA12G08910.1"/>
    <property type="gene ID" value="ONIVA12G08910"/>
</dbReference>
<protein>
    <submittedName>
        <fullName evidence="2">Uncharacterized protein</fullName>
    </submittedName>
</protein>
<evidence type="ECO:0000256" key="1">
    <source>
        <dbReference type="SAM" id="Phobius"/>
    </source>
</evidence>
<reference evidence="2" key="2">
    <citation type="submission" date="2018-04" db="EMBL/GenBank/DDBJ databases">
        <title>OnivRS2 (Oryza nivara Reference Sequence Version 2).</title>
        <authorList>
            <person name="Zhang J."/>
            <person name="Kudrna D."/>
            <person name="Lee S."/>
            <person name="Talag J."/>
            <person name="Rajasekar S."/>
            <person name="Welchert J."/>
            <person name="Hsing Y.-I."/>
            <person name="Wing R.A."/>
        </authorList>
    </citation>
    <scope>NUCLEOTIDE SEQUENCE [LARGE SCALE GENOMIC DNA]</scope>
    <source>
        <strain evidence="2">SL10</strain>
    </source>
</reference>
<keyword evidence="1" id="KW-0472">Membrane</keyword>
<dbReference type="PANTHER" id="PTHR46826:SF1">
    <property type="entry name" value="TVP38_TMEM64 FAMILY MEMBRANE PROTEIN YDJX"/>
    <property type="match status" value="1"/>
</dbReference>
<dbReference type="EnsemblPlants" id="ONIVA12G08910.1">
    <property type="protein sequence ID" value="ONIVA12G08910.1"/>
    <property type="gene ID" value="ONIVA12G08910"/>
</dbReference>
<dbReference type="STRING" id="4536.A0A0E0J966"/>
<evidence type="ECO:0000313" key="2">
    <source>
        <dbReference type="EnsemblPlants" id="ONIVA12G08910.1"/>
    </source>
</evidence>
<reference evidence="2" key="1">
    <citation type="submission" date="2015-04" db="UniProtKB">
        <authorList>
            <consortium name="EnsemblPlants"/>
        </authorList>
    </citation>
    <scope>IDENTIFICATION</scope>
    <source>
        <strain evidence="2">SL10</strain>
    </source>
</reference>
<organism evidence="2">
    <name type="scientific">Oryza nivara</name>
    <name type="common">Indian wild rice</name>
    <name type="synonym">Oryza sativa f. spontanea</name>
    <dbReference type="NCBI Taxonomy" id="4536"/>
    <lineage>
        <taxon>Eukaryota</taxon>
        <taxon>Viridiplantae</taxon>
        <taxon>Streptophyta</taxon>
        <taxon>Embryophyta</taxon>
        <taxon>Tracheophyta</taxon>
        <taxon>Spermatophyta</taxon>
        <taxon>Magnoliopsida</taxon>
        <taxon>Liliopsida</taxon>
        <taxon>Poales</taxon>
        <taxon>Poaceae</taxon>
        <taxon>BOP clade</taxon>
        <taxon>Oryzoideae</taxon>
        <taxon>Oryzeae</taxon>
        <taxon>Oryzinae</taxon>
        <taxon>Oryza</taxon>
    </lineage>
</organism>
<dbReference type="Proteomes" id="UP000006591">
    <property type="component" value="Chromosome 12"/>
</dbReference>
<dbReference type="HOGENOM" id="CLU_1996282_0_0_1"/>
<keyword evidence="3" id="KW-1185">Reference proteome</keyword>
<feature type="transmembrane region" description="Helical" evidence="1">
    <location>
        <begin position="82"/>
        <end position="106"/>
    </location>
</feature>
<name>A0A0E0J966_ORYNI</name>
<keyword evidence="1" id="KW-0812">Transmembrane</keyword>
<proteinExistence type="predicted"/>
<dbReference type="PANTHER" id="PTHR46826">
    <property type="match status" value="1"/>
</dbReference>